<protein>
    <submittedName>
        <fullName evidence="2">Uncharacterized protein</fullName>
    </submittedName>
</protein>
<feature type="region of interest" description="Disordered" evidence="1">
    <location>
        <begin position="63"/>
        <end position="101"/>
    </location>
</feature>
<organism evidence="2 3">
    <name type="scientific">Plakobranchus ocellatus</name>
    <dbReference type="NCBI Taxonomy" id="259542"/>
    <lineage>
        <taxon>Eukaryota</taxon>
        <taxon>Metazoa</taxon>
        <taxon>Spiralia</taxon>
        <taxon>Lophotrochozoa</taxon>
        <taxon>Mollusca</taxon>
        <taxon>Gastropoda</taxon>
        <taxon>Heterobranchia</taxon>
        <taxon>Euthyneura</taxon>
        <taxon>Panpulmonata</taxon>
        <taxon>Sacoglossa</taxon>
        <taxon>Placobranchoidea</taxon>
        <taxon>Plakobranchidae</taxon>
        <taxon>Plakobranchus</taxon>
    </lineage>
</organism>
<dbReference type="Proteomes" id="UP000735302">
    <property type="component" value="Unassembled WGS sequence"/>
</dbReference>
<keyword evidence="3" id="KW-1185">Reference proteome</keyword>
<reference evidence="2 3" key="1">
    <citation type="journal article" date="2021" name="Elife">
        <title>Chloroplast acquisition without the gene transfer in kleptoplastic sea slugs, Plakobranchus ocellatus.</title>
        <authorList>
            <person name="Maeda T."/>
            <person name="Takahashi S."/>
            <person name="Yoshida T."/>
            <person name="Shimamura S."/>
            <person name="Takaki Y."/>
            <person name="Nagai Y."/>
            <person name="Toyoda A."/>
            <person name="Suzuki Y."/>
            <person name="Arimoto A."/>
            <person name="Ishii H."/>
            <person name="Satoh N."/>
            <person name="Nishiyama T."/>
            <person name="Hasebe M."/>
            <person name="Maruyama T."/>
            <person name="Minagawa J."/>
            <person name="Obokata J."/>
            <person name="Shigenobu S."/>
        </authorList>
    </citation>
    <scope>NUCLEOTIDE SEQUENCE [LARGE SCALE GENOMIC DNA]</scope>
</reference>
<dbReference type="EMBL" id="BLXT01007237">
    <property type="protein sequence ID" value="GFO37488.1"/>
    <property type="molecule type" value="Genomic_DNA"/>
</dbReference>
<evidence type="ECO:0000313" key="3">
    <source>
        <dbReference type="Proteomes" id="UP000735302"/>
    </source>
</evidence>
<proteinExistence type="predicted"/>
<comment type="caution">
    <text evidence="2">The sequence shown here is derived from an EMBL/GenBank/DDBJ whole genome shotgun (WGS) entry which is preliminary data.</text>
</comment>
<feature type="compositionally biased region" description="Basic and acidic residues" evidence="1">
    <location>
        <begin position="90"/>
        <end position="101"/>
    </location>
</feature>
<accession>A0AAV4D033</accession>
<sequence length="101" mass="10946">MLSFTTHSNRDVFRNQIDVLIAVIGAQVKMNQHGDLRLLGPASGQGGDGGTRTCDRRVSADLRVDSLTTVPPTSKRRKRAEKGKGLGGREGVDKEGEKEED</sequence>
<evidence type="ECO:0000256" key="1">
    <source>
        <dbReference type="SAM" id="MobiDB-lite"/>
    </source>
</evidence>
<dbReference type="AlphaFoldDB" id="A0AAV4D033"/>
<gene>
    <name evidence="2" type="ORF">PoB_006399300</name>
</gene>
<name>A0AAV4D033_9GAST</name>
<evidence type="ECO:0000313" key="2">
    <source>
        <dbReference type="EMBL" id="GFO37488.1"/>
    </source>
</evidence>